<feature type="non-terminal residue" evidence="2">
    <location>
        <position position="211"/>
    </location>
</feature>
<dbReference type="AlphaFoldDB" id="A0A061SGT1"/>
<dbReference type="Gene3D" id="1.10.287.110">
    <property type="entry name" value="DnaJ domain"/>
    <property type="match status" value="1"/>
</dbReference>
<dbReference type="EMBL" id="GBEZ01001480">
    <property type="protein sequence ID" value="JAC83493.1"/>
    <property type="molecule type" value="Transcribed_RNA"/>
</dbReference>
<keyword evidence="1" id="KW-0472">Membrane</keyword>
<sequence length="211" mass="23343">PPPLQLLDSASASHEDHFRGADEEVARILQVQKNFYAVLKVTASHPKAVMRRNYESLMGALSALDSSRADVQEATAAVNLAYGTLTNAMKKRLYDKYLQDCQVCLSSGQSYALWEEEQIRNPPAVPYWAAKVLGLPGGGLMLLCVCFPVTLLCLVLLALLVMITLPLRWCYCCCGKRKKLPDRSFSDGRYGQELETATLGKLSPRRMDAVS</sequence>
<organism evidence="2">
    <name type="scientific">Tetraselmis sp. GSL018</name>
    <dbReference type="NCBI Taxonomy" id="582737"/>
    <lineage>
        <taxon>Eukaryota</taxon>
        <taxon>Viridiplantae</taxon>
        <taxon>Chlorophyta</taxon>
        <taxon>core chlorophytes</taxon>
        <taxon>Chlorodendrophyceae</taxon>
        <taxon>Chlorodendrales</taxon>
        <taxon>Chlorodendraceae</taxon>
        <taxon>Tetraselmis</taxon>
    </lineage>
</organism>
<feature type="non-terminal residue" evidence="2">
    <location>
        <position position="1"/>
    </location>
</feature>
<evidence type="ECO:0000256" key="1">
    <source>
        <dbReference type="SAM" id="Phobius"/>
    </source>
</evidence>
<evidence type="ECO:0008006" key="3">
    <source>
        <dbReference type="Google" id="ProtNLM"/>
    </source>
</evidence>
<reference evidence="2" key="1">
    <citation type="submission" date="2014-05" db="EMBL/GenBank/DDBJ databases">
        <title>The transcriptome of the halophilic microalga Tetraselmis sp. GSL018 isolated from the Great Salt Lake, Utah.</title>
        <authorList>
            <person name="Jinkerson R.E."/>
            <person name="D'Adamo S."/>
            <person name="Posewitz M.C."/>
        </authorList>
    </citation>
    <scope>NUCLEOTIDE SEQUENCE</scope>
    <source>
        <strain evidence="2">GSL018</strain>
    </source>
</reference>
<name>A0A061SGT1_9CHLO</name>
<evidence type="ECO:0000313" key="2">
    <source>
        <dbReference type="EMBL" id="JAC83493.1"/>
    </source>
</evidence>
<keyword evidence="1" id="KW-0812">Transmembrane</keyword>
<keyword evidence="1" id="KW-1133">Transmembrane helix</keyword>
<accession>A0A061SGT1</accession>
<feature type="transmembrane region" description="Helical" evidence="1">
    <location>
        <begin position="140"/>
        <end position="169"/>
    </location>
</feature>
<proteinExistence type="predicted"/>
<gene>
    <name evidence="2" type="ORF">TSPGSL018_3209</name>
</gene>
<dbReference type="InterPro" id="IPR036869">
    <property type="entry name" value="J_dom_sf"/>
</dbReference>
<protein>
    <recommendedName>
        <fullName evidence="3">J domain-containing protein</fullName>
    </recommendedName>
</protein>
<dbReference type="SUPFAM" id="SSF46565">
    <property type="entry name" value="Chaperone J-domain"/>
    <property type="match status" value="1"/>
</dbReference>